<feature type="compositionally biased region" description="Basic and acidic residues" evidence="1">
    <location>
        <begin position="35"/>
        <end position="65"/>
    </location>
</feature>
<reference evidence="2 3" key="1">
    <citation type="submission" date="2020-08" db="EMBL/GenBank/DDBJ databases">
        <title>A Genomic Blueprint of the Chicken Gut Microbiome.</title>
        <authorList>
            <person name="Gilroy R."/>
            <person name="Ravi A."/>
            <person name="Getino M."/>
            <person name="Pursley I."/>
            <person name="Horton D.L."/>
            <person name="Alikhan N.-F."/>
            <person name="Baker D."/>
            <person name="Gharbi K."/>
            <person name="Hall N."/>
            <person name="Watson M."/>
            <person name="Adriaenssens E.M."/>
            <person name="Foster-Nyarko E."/>
            <person name="Jarju S."/>
            <person name="Secka A."/>
            <person name="Antonio M."/>
            <person name="Oren A."/>
            <person name="Chaudhuri R."/>
            <person name="La Ragione R.M."/>
            <person name="Hildebrand F."/>
            <person name="Pallen M.J."/>
        </authorList>
    </citation>
    <scope>NUCLEOTIDE SEQUENCE [LARGE SCALE GENOMIC DNA]</scope>
    <source>
        <strain evidence="2 3">Sa2BVA9</strain>
    </source>
</reference>
<feature type="region of interest" description="Disordered" evidence="1">
    <location>
        <begin position="35"/>
        <end position="71"/>
    </location>
</feature>
<evidence type="ECO:0000313" key="2">
    <source>
        <dbReference type="EMBL" id="MBD7971236.1"/>
    </source>
</evidence>
<accession>A0ABR8T645</accession>
<sequence length="196" mass="22618">MKERVMKWLGTMIALGMIALLIGSIIEGNRIEKEQAAEEKQQPVTEEKQSVRKYSPNEEAEKYAEEVTAPTEETQTEIQKVIPEFLKVYVPFSIENPDEFLKKSLPYVTDNLYKALEQEQRRGTLTIVQTKVLNVELEPQKEGLEEQWWNADIEVEHTDQDGQTSTSTLAYIIKVNMIDGKWKIDDLAVRSRAWNS</sequence>
<dbReference type="EMBL" id="JACSQL010000024">
    <property type="protein sequence ID" value="MBD7971236.1"/>
    <property type="molecule type" value="Genomic_DNA"/>
</dbReference>
<evidence type="ECO:0008006" key="4">
    <source>
        <dbReference type="Google" id="ProtNLM"/>
    </source>
</evidence>
<name>A0ABR8T645_9BACL</name>
<evidence type="ECO:0000256" key="1">
    <source>
        <dbReference type="SAM" id="MobiDB-lite"/>
    </source>
</evidence>
<keyword evidence="3" id="KW-1185">Reference proteome</keyword>
<dbReference type="RefSeq" id="WP_191804994.1">
    <property type="nucleotide sequence ID" value="NZ_JACSQL010000024.1"/>
</dbReference>
<organism evidence="2 3">
    <name type="scientific">Paenibacillus gallinarum</name>
    <dbReference type="NCBI Taxonomy" id="2762232"/>
    <lineage>
        <taxon>Bacteria</taxon>
        <taxon>Bacillati</taxon>
        <taxon>Bacillota</taxon>
        <taxon>Bacilli</taxon>
        <taxon>Bacillales</taxon>
        <taxon>Paenibacillaceae</taxon>
        <taxon>Paenibacillus</taxon>
    </lineage>
</organism>
<proteinExistence type="predicted"/>
<evidence type="ECO:0000313" key="3">
    <source>
        <dbReference type="Proteomes" id="UP000608071"/>
    </source>
</evidence>
<dbReference type="Proteomes" id="UP000608071">
    <property type="component" value="Unassembled WGS sequence"/>
</dbReference>
<gene>
    <name evidence="2" type="ORF">H9647_24540</name>
</gene>
<comment type="caution">
    <text evidence="2">The sequence shown here is derived from an EMBL/GenBank/DDBJ whole genome shotgun (WGS) entry which is preliminary data.</text>
</comment>
<protein>
    <recommendedName>
        <fullName evidence="4">DUF4878 domain-containing protein</fullName>
    </recommendedName>
</protein>